<protein>
    <submittedName>
        <fullName evidence="6">SH3 domain-containing protein</fullName>
    </submittedName>
</protein>
<name>A0A1I7Z3E2_9BILA</name>
<dbReference type="GO" id="GO:0005829">
    <property type="term" value="C:cytosol"/>
    <property type="evidence" value="ECO:0007669"/>
    <property type="project" value="TreeGrafter"/>
</dbReference>
<dbReference type="AlphaFoldDB" id="A0A1I7Z3E2"/>
<dbReference type="InterPro" id="IPR013606">
    <property type="entry name" value="I-BAR_dom"/>
</dbReference>
<dbReference type="Gene3D" id="2.30.30.40">
    <property type="entry name" value="SH3 Domains"/>
    <property type="match status" value="1"/>
</dbReference>
<feature type="compositionally biased region" description="Low complexity" evidence="3">
    <location>
        <begin position="240"/>
        <end position="255"/>
    </location>
</feature>
<dbReference type="InterPro" id="IPR001452">
    <property type="entry name" value="SH3_domain"/>
</dbReference>
<feature type="region of interest" description="Disordered" evidence="3">
    <location>
        <begin position="518"/>
        <end position="545"/>
    </location>
</feature>
<feature type="compositionally biased region" description="Basic and acidic residues" evidence="3">
    <location>
        <begin position="288"/>
        <end position="305"/>
    </location>
</feature>
<evidence type="ECO:0000256" key="1">
    <source>
        <dbReference type="ARBA" id="ARBA00022443"/>
    </source>
</evidence>
<dbReference type="InterPro" id="IPR027267">
    <property type="entry name" value="AH/BAR_dom_sf"/>
</dbReference>
<dbReference type="Proteomes" id="UP000095287">
    <property type="component" value="Unplaced"/>
</dbReference>
<feature type="compositionally biased region" description="Polar residues" evidence="3">
    <location>
        <begin position="488"/>
        <end position="501"/>
    </location>
</feature>
<evidence type="ECO:0000259" key="4">
    <source>
        <dbReference type="PROSITE" id="PS50002"/>
    </source>
</evidence>
<evidence type="ECO:0000313" key="5">
    <source>
        <dbReference type="Proteomes" id="UP000095287"/>
    </source>
</evidence>
<accession>A0A1I7Z3E2</accession>
<evidence type="ECO:0000256" key="2">
    <source>
        <dbReference type="PROSITE-ProRule" id="PRU00192"/>
    </source>
</evidence>
<feature type="region of interest" description="Disordered" evidence="3">
    <location>
        <begin position="464"/>
        <end position="501"/>
    </location>
</feature>
<dbReference type="PROSITE" id="PS50002">
    <property type="entry name" value="SH3"/>
    <property type="match status" value="1"/>
</dbReference>
<keyword evidence="5" id="KW-1185">Reference proteome</keyword>
<dbReference type="GO" id="GO:0051017">
    <property type="term" value="P:actin filament bundle assembly"/>
    <property type="evidence" value="ECO:0007669"/>
    <property type="project" value="TreeGrafter"/>
</dbReference>
<organism evidence="5 6">
    <name type="scientific">Steinernema glaseri</name>
    <dbReference type="NCBI Taxonomy" id="37863"/>
    <lineage>
        <taxon>Eukaryota</taxon>
        <taxon>Metazoa</taxon>
        <taxon>Ecdysozoa</taxon>
        <taxon>Nematoda</taxon>
        <taxon>Chromadorea</taxon>
        <taxon>Rhabditida</taxon>
        <taxon>Tylenchina</taxon>
        <taxon>Panagrolaimomorpha</taxon>
        <taxon>Strongyloidoidea</taxon>
        <taxon>Steinernematidae</taxon>
        <taxon>Steinernema</taxon>
    </lineage>
</organism>
<dbReference type="PANTHER" id="PTHR14206">
    <property type="entry name" value="BRAIN-SPECIFIC ANGIOGENESIS INHIBITOR 1-ASSOCIATED PROTEIN 2"/>
    <property type="match status" value="1"/>
</dbReference>
<dbReference type="GO" id="GO:0030838">
    <property type="term" value="P:positive regulation of actin filament polymerization"/>
    <property type="evidence" value="ECO:0007669"/>
    <property type="project" value="TreeGrafter"/>
</dbReference>
<dbReference type="Gene3D" id="1.20.1270.60">
    <property type="entry name" value="Arfaptin homology (AH) domain/BAR domain"/>
    <property type="match status" value="1"/>
</dbReference>
<dbReference type="GO" id="GO:0005654">
    <property type="term" value="C:nucleoplasm"/>
    <property type="evidence" value="ECO:0007669"/>
    <property type="project" value="TreeGrafter"/>
</dbReference>
<evidence type="ECO:0000313" key="6">
    <source>
        <dbReference type="WBParaSite" id="L893_g22414.t1"/>
    </source>
</evidence>
<evidence type="ECO:0000256" key="3">
    <source>
        <dbReference type="SAM" id="MobiDB-lite"/>
    </source>
</evidence>
<keyword evidence="1 2" id="KW-0728">SH3 domain</keyword>
<dbReference type="Pfam" id="PF08397">
    <property type="entry name" value="IMD"/>
    <property type="match status" value="1"/>
</dbReference>
<feature type="compositionally biased region" description="Acidic residues" evidence="3">
    <location>
        <begin position="218"/>
        <end position="231"/>
    </location>
</feature>
<dbReference type="SUPFAM" id="SSF103657">
    <property type="entry name" value="BAR/IMD domain-like"/>
    <property type="match status" value="1"/>
</dbReference>
<dbReference type="PANTHER" id="PTHR14206:SF7">
    <property type="entry name" value="INSULIN RECEPTOR SUBSTRATE 53 KDA, ISOFORM A"/>
    <property type="match status" value="1"/>
</dbReference>
<proteinExistence type="predicted"/>
<sequence>MAKAQGGKRLSFFVRDAKSPSLSSEEEVEENVECNKVVYAIHKQLVTQFHPAVKDVAEAGVNLLRAFHAIHKAADAYANTILALANSGAKAHPETVEVAGSLHQVALQMRSITDAHRKCVGKFSGIVTKTNEYSVQEKDLLKHLLTSFTKKEKGIKKFVEKGLRDPRDLQEFYRAEMKDNVLQQKFRYKFFVDKHSDWLLSYANLGHTISDILGGSDSDSESSDSDSSDEGEQQRRRPMPRTASAASARSQGSQPERPPSSILREPAGQPQKEWSRRESIGNSSISVSEKDERPKVQDHLTDNVAKDQPLQLRKNNSSFLLPLAREETKSRTSSILKVRDHPQVARHSESSITDTVVNHAEFHLGDEEVADILSDLDNATASLPVMERAETPKENIEPVETISVEVHHDHSKPVHEEVGITVFPAEEENTAPAPVVSPVPVVSPRKIDLAPAIVPVAAARNPAPAERAISQPTDNKPITARQKGPTIDDNTGDLSRTNVSKITPLSPTTLQYVKPSLQEKPKVATPPTQPHSPIQSAKKVEPTQRKLTPTASIDSRTVDWERGDRLVCTSGSANVSSGRCLTASAGQLIELLKVGTKGWIFVRNVDTLETGWFPSMYAKKAD</sequence>
<dbReference type="InterPro" id="IPR027681">
    <property type="entry name" value="IRSp53/IRTKS/Pinkbar"/>
</dbReference>
<feature type="domain" description="SH3" evidence="4">
    <location>
        <begin position="561"/>
        <end position="622"/>
    </location>
</feature>
<feature type="region of interest" description="Disordered" evidence="3">
    <location>
        <begin position="214"/>
        <end position="309"/>
    </location>
</feature>
<reference evidence="6" key="1">
    <citation type="submission" date="2016-11" db="UniProtKB">
        <authorList>
            <consortium name="WormBaseParasite"/>
        </authorList>
    </citation>
    <scope>IDENTIFICATION</scope>
</reference>
<dbReference type="InterPro" id="IPR036028">
    <property type="entry name" value="SH3-like_dom_sf"/>
</dbReference>
<dbReference type="WBParaSite" id="L893_g22414.t1">
    <property type="protein sequence ID" value="L893_g22414.t1"/>
    <property type="gene ID" value="L893_g22414"/>
</dbReference>
<dbReference type="GO" id="GO:0051764">
    <property type="term" value="P:actin crosslink formation"/>
    <property type="evidence" value="ECO:0007669"/>
    <property type="project" value="TreeGrafter"/>
</dbReference>
<dbReference type="SUPFAM" id="SSF50044">
    <property type="entry name" value="SH3-domain"/>
    <property type="match status" value="1"/>
</dbReference>
<dbReference type="GO" id="GO:0007009">
    <property type="term" value="P:plasma membrane organization"/>
    <property type="evidence" value="ECO:0007669"/>
    <property type="project" value="InterPro"/>
</dbReference>